<dbReference type="GO" id="GO:0005634">
    <property type="term" value="C:nucleus"/>
    <property type="evidence" value="ECO:0007669"/>
    <property type="project" value="UniProtKB-SubCell"/>
</dbReference>
<dbReference type="KEGG" id="api:103308527"/>
<evidence type="ECO:0000256" key="1">
    <source>
        <dbReference type="ARBA" id="ARBA00001968"/>
    </source>
</evidence>
<dbReference type="GO" id="GO:0046872">
    <property type="term" value="F:metal ion binding"/>
    <property type="evidence" value="ECO:0007669"/>
    <property type="project" value="UniProtKB-KW"/>
</dbReference>
<proteinExistence type="inferred from homology"/>
<reference evidence="10" key="1">
    <citation type="submission" date="2010-06" db="EMBL/GenBank/DDBJ databases">
        <authorList>
            <person name="Jiang H."/>
            <person name="Abraham K."/>
            <person name="Ali S."/>
            <person name="Alsbrooks S.L."/>
            <person name="Anim B.N."/>
            <person name="Anosike U.S."/>
            <person name="Attaway T."/>
            <person name="Bandaranaike D.P."/>
            <person name="Battles P.K."/>
            <person name="Bell S.N."/>
            <person name="Bell A.V."/>
            <person name="Beltran B."/>
            <person name="Bickham C."/>
            <person name="Bustamante Y."/>
            <person name="Caleb T."/>
            <person name="Canada A."/>
            <person name="Cardenas V."/>
            <person name="Carter K."/>
            <person name="Chacko J."/>
            <person name="Chandrabose M.N."/>
            <person name="Chavez D."/>
            <person name="Chavez A."/>
            <person name="Chen L."/>
            <person name="Chu H.-S."/>
            <person name="Claassen K.J."/>
            <person name="Cockrell R."/>
            <person name="Collins M."/>
            <person name="Cooper J.A."/>
            <person name="Cree A."/>
            <person name="Curry S.M."/>
            <person name="Da Y."/>
            <person name="Dao M.D."/>
            <person name="Das B."/>
            <person name="Davila M.-L."/>
            <person name="Davy-Carroll L."/>
            <person name="Denson S."/>
            <person name="Dinh H."/>
            <person name="Ebong V.E."/>
            <person name="Edwards J.R."/>
            <person name="Egan A."/>
            <person name="El-Daye J."/>
            <person name="Escobedo L."/>
            <person name="Fernandez S."/>
            <person name="Fernando P.R."/>
            <person name="Flagg N."/>
            <person name="Forbes L.D."/>
            <person name="Fowler R.G."/>
            <person name="Fu Q."/>
            <person name="Gabisi R.A."/>
            <person name="Ganer J."/>
            <person name="Garbino Pronczuk A."/>
            <person name="Garcia R.M."/>
            <person name="Garner T."/>
            <person name="Garrett T.E."/>
            <person name="Gonzalez D.A."/>
            <person name="Hamid H."/>
            <person name="Hawkins E.S."/>
            <person name="Hirani K."/>
            <person name="Hogues M.E."/>
            <person name="Hollins B."/>
            <person name="Hsiao C.-H."/>
            <person name="Jabil R."/>
            <person name="James M.L."/>
            <person name="Jhangiani S.N."/>
            <person name="Johnson B."/>
            <person name="Johnson Q."/>
            <person name="Joshi V."/>
            <person name="Kalu J.B."/>
            <person name="Kam C."/>
            <person name="Kashfia A."/>
            <person name="Keebler J."/>
            <person name="Kisamo H."/>
            <person name="Kovar C.L."/>
            <person name="Lago L.A."/>
            <person name="Lai C.-Y."/>
            <person name="Laidlaw J."/>
            <person name="Lara F."/>
            <person name="Le T.-K."/>
            <person name="Lee S.L."/>
            <person name="Legall F.H."/>
            <person name="Lemon S.J."/>
            <person name="Lewis L.R."/>
            <person name="Li B."/>
            <person name="Liu Y."/>
            <person name="Liu Y.-S."/>
            <person name="Lopez J."/>
            <person name="Lozado R.J."/>
            <person name="Lu J."/>
            <person name="Madu R.C."/>
            <person name="Maheshwari M."/>
            <person name="Maheshwari R."/>
            <person name="Malloy K."/>
            <person name="Martinez E."/>
            <person name="Mathew T."/>
            <person name="Mercado I.C."/>
            <person name="Mercado C."/>
            <person name="Meyer B."/>
            <person name="Montgomery K."/>
            <person name="Morgan M.B."/>
            <person name="Munidasa M."/>
            <person name="Nazareth L.V."/>
            <person name="Nelson J."/>
            <person name="Ng B.M."/>
            <person name="Nguyen N.B."/>
            <person name="Nguyen P.Q."/>
            <person name="Nguyen T."/>
            <person name="Obregon M."/>
            <person name="Okwuonu G.O."/>
            <person name="Onwere C.G."/>
            <person name="Orozco G."/>
            <person name="Parra A."/>
            <person name="Patel S."/>
            <person name="Patil S."/>
            <person name="Perez A."/>
            <person name="Perez Y."/>
            <person name="Pham C."/>
            <person name="Primus E.L."/>
            <person name="Pu L.-L."/>
            <person name="Puazo M."/>
            <person name="Qin X."/>
            <person name="Quiroz J.B."/>
            <person name="Reese J."/>
            <person name="Richards S."/>
            <person name="Rives C.M."/>
            <person name="Robberts R."/>
            <person name="Ruiz S.J."/>
            <person name="Ruiz M.J."/>
            <person name="Santibanez J."/>
            <person name="Schneider B.W."/>
            <person name="Sisson I."/>
            <person name="Smith M."/>
            <person name="Sodergren E."/>
            <person name="Song X.-Z."/>
            <person name="Song B.B."/>
            <person name="Summersgill H."/>
            <person name="Thelus R."/>
            <person name="Thornton R.D."/>
            <person name="Trejos Z.Y."/>
            <person name="Usmani K."/>
            <person name="Vattathil S."/>
            <person name="Villasana D."/>
            <person name="Walker D.L."/>
            <person name="Wang S."/>
            <person name="Wang K."/>
            <person name="White C.S."/>
            <person name="Williams A.C."/>
            <person name="Williamson J."/>
            <person name="Wilson K."/>
            <person name="Woghiren I.O."/>
            <person name="Woodworth J.R."/>
            <person name="Worley K.C."/>
            <person name="Wright R.A."/>
            <person name="Wu W."/>
            <person name="Young L."/>
            <person name="Zhang L."/>
            <person name="Zhang J."/>
            <person name="Zhu Y."/>
            <person name="Muzny D.M."/>
            <person name="Weinstock G."/>
            <person name="Gibbs R.A."/>
        </authorList>
    </citation>
    <scope>NUCLEOTIDE SEQUENCE [LARGE SCALE GENOMIC DNA]</scope>
    <source>
        <strain evidence="10">LSR1</strain>
    </source>
</reference>
<evidence type="ECO:0000256" key="7">
    <source>
        <dbReference type="ARBA" id="ARBA00023242"/>
    </source>
</evidence>
<feature type="domain" description="DDE Tnp4" evidence="8">
    <location>
        <begin position="171"/>
        <end position="336"/>
    </location>
</feature>
<evidence type="ECO:0000256" key="2">
    <source>
        <dbReference type="ARBA" id="ARBA00004123"/>
    </source>
</evidence>
<dbReference type="GO" id="GO:0016787">
    <property type="term" value="F:hydrolase activity"/>
    <property type="evidence" value="ECO:0007669"/>
    <property type="project" value="UniProtKB-KW"/>
</dbReference>
<comment type="subcellular location">
    <subcellularLocation>
        <location evidence="2">Nucleus</location>
    </subcellularLocation>
</comment>
<keyword evidence="6" id="KW-0378">Hydrolase</keyword>
<reference evidence="9" key="2">
    <citation type="submission" date="2022-06" db="UniProtKB">
        <authorList>
            <consortium name="EnsemblMetazoa"/>
        </authorList>
    </citation>
    <scope>IDENTIFICATION</scope>
</reference>
<sequence length="416" mass="47739">MSLQIAAAAYIYIHLAMKKKSKRRRRWWTTHLYTRREETGGNTLLQDLRIQEINGQFQNFMRMTSTDFDFLINLIGPKIVKSETILREPISVQERLAVTLRFLVTGESFTSLQYLFRMSKQVISNIVPEVCEAIIDVLKDNIQVPNTPEKWLGIANDFETKWNFPHTLGSMDGKHVVIQAPINTGSEYFNYKSSFSIVLFAVVDANYNFIFVDAGCQGRISDGGVFQDCQLNKKLKSNSLGLPLLAPLPGRRKEIPFFFIGDGAFPLTDNIMKPFSGLFSKGTPERIYNYRLSRARRVVENVFGIISSVFRVLRKPLLLNPEKSELIIMTIAHLHNFLRRNNTSAAVYTPNGIFDSEVNGNFIEGTWRETNNEEISSLRPIKRVPRKSTTNAMQIREEIMQYCINEGNVIWQEKYA</sequence>
<comment type="cofactor">
    <cofactor evidence="1">
        <name>a divalent metal cation</name>
        <dbReference type="ChEBI" id="CHEBI:60240"/>
    </cofactor>
</comment>
<keyword evidence="5" id="KW-0479">Metal-binding</keyword>
<dbReference type="AlphaFoldDB" id="A0A8R1X1L3"/>
<dbReference type="GO" id="GO:0004518">
    <property type="term" value="F:nuclease activity"/>
    <property type="evidence" value="ECO:0007669"/>
    <property type="project" value="UniProtKB-KW"/>
</dbReference>
<keyword evidence="10" id="KW-1185">Reference proteome</keyword>
<dbReference type="OrthoDB" id="6627079at2759"/>
<organism evidence="9 10">
    <name type="scientific">Acyrthosiphon pisum</name>
    <name type="common">Pea aphid</name>
    <dbReference type="NCBI Taxonomy" id="7029"/>
    <lineage>
        <taxon>Eukaryota</taxon>
        <taxon>Metazoa</taxon>
        <taxon>Ecdysozoa</taxon>
        <taxon>Arthropoda</taxon>
        <taxon>Hexapoda</taxon>
        <taxon>Insecta</taxon>
        <taxon>Pterygota</taxon>
        <taxon>Neoptera</taxon>
        <taxon>Paraneoptera</taxon>
        <taxon>Hemiptera</taxon>
        <taxon>Sternorrhyncha</taxon>
        <taxon>Aphidomorpha</taxon>
        <taxon>Aphidoidea</taxon>
        <taxon>Aphididae</taxon>
        <taxon>Macrosiphini</taxon>
        <taxon>Acyrthosiphon</taxon>
    </lineage>
</organism>
<name>A0A8R1X1L3_ACYPI</name>
<evidence type="ECO:0000256" key="6">
    <source>
        <dbReference type="ARBA" id="ARBA00022801"/>
    </source>
</evidence>
<evidence type="ECO:0000313" key="10">
    <source>
        <dbReference type="Proteomes" id="UP000007819"/>
    </source>
</evidence>
<dbReference type="PANTHER" id="PTHR22930:SF258">
    <property type="entry name" value="PROTEIN ALP1-LIKE ISOFORM X1"/>
    <property type="match status" value="1"/>
</dbReference>
<evidence type="ECO:0000256" key="4">
    <source>
        <dbReference type="ARBA" id="ARBA00022722"/>
    </source>
</evidence>
<dbReference type="InterPro" id="IPR027806">
    <property type="entry name" value="HARBI1_dom"/>
</dbReference>
<evidence type="ECO:0000256" key="3">
    <source>
        <dbReference type="ARBA" id="ARBA00006958"/>
    </source>
</evidence>
<evidence type="ECO:0000256" key="5">
    <source>
        <dbReference type="ARBA" id="ARBA00022723"/>
    </source>
</evidence>
<accession>A0A8R1X1L3</accession>
<protein>
    <recommendedName>
        <fullName evidence="8">DDE Tnp4 domain-containing protein</fullName>
    </recommendedName>
</protein>
<evidence type="ECO:0000313" key="9">
    <source>
        <dbReference type="EnsemblMetazoa" id="XP_008180263.1"/>
    </source>
</evidence>
<dbReference type="Proteomes" id="UP000007819">
    <property type="component" value="Chromosome A1"/>
</dbReference>
<keyword evidence="4" id="KW-0540">Nuclease</keyword>
<dbReference type="InterPro" id="IPR045249">
    <property type="entry name" value="HARBI1-like"/>
</dbReference>
<comment type="similarity">
    <text evidence="3">Belongs to the HARBI1 family.</text>
</comment>
<dbReference type="Pfam" id="PF13359">
    <property type="entry name" value="DDE_Tnp_4"/>
    <property type="match status" value="1"/>
</dbReference>
<dbReference type="GeneID" id="103308527"/>
<dbReference type="RefSeq" id="XP_008180263.1">
    <property type="nucleotide sequence ID" value="XM_008182041.2"/>
</dbReference>
<keyword evidence="7" id="KW-0539">Nucleus</keyword>
<evidence type="ECO:0000259" key="8">
    <source>
        <dbReference type="Pfam" id="PF13359"/>
    </source>
</evidence>
<dbReference type="PANTHER" id="PTHR22930">
    <property type="match status" value="1"/>
</dbReference>
<dbReference type="EnsemblMetazoa" id="XM_008182041.3">
    <property type="protein sequence ID" value="XP_008180263.1"/>
    <property type="gene ID" value="LOC103308527"/>
</dbReference>